<sequence>MSAVVEAPAGRITGRAAGGSRVFLGIPYGRPPVGALRWRPPEPAAPGIEIDATRPGPAPPQIHRPLPPWAPGTRAQPYAEDCLNLDIYAPARSGGPRPVIVHAFGGGFQGGSAGGLGIDGARFAATRDCILVRVNMRTGALGFLHLAEAFPGLPQTNRGMLDLILALTWVRDNIAAFGGDPGRVTLAGLSSGAFTATALFGCPEARGLFHAAWLMSGPASRIVAPDTAAAVTRAFLDETDVPAGDIGALERLPVGAVLAAQEASVASDLGARNAPGGRTLGIVQDGASLARHPRDALQDGAGRDVGIVFGCTAQEARMWYAAGIMGAVDEARLLQTIRRFEGAGAEAARDRLRAHHPDASPRRLEERYLSDVIYRRPVIESAEAQRRGGGQAATYCFQWAPAGAHAELGASHGFDEPFVFDTPVPVMTDSPADASLRQEMSDALLQLARTGRPGWAGDRVFGDAGAAAGL</sequence>
<keyword evidence="6" id="KW-1185">Reference proteome</keyword>
<evidence type="ECO:0000256" key="1">
    <source>
        <dbReference type="ARBA" id="ARBA00005964"/>
    </source>
</evidence>
<dbReference type="PROSITE" id="PS00122">
    <property type="entry name" value="CARBOXYLESTERASE_B_1"/>
    <property type="match status" value="1"/>
</dbReference>
<evidence type="ECO:0000313" key="6">
    <source>
        <dbReference type="Proteomes" id="UP001220964"/>
    </source>
</evidence>
<dbReference type="Pfam" id="PF00135">
    <property type="entry name" value="COesterase"/>
    <property type="match status" value="1"/>
</dbReference>
<comment type="similarity">
    <text evidence="1 3">Belongs to the type-B carboxylesterase/lipase family.</text>
</comment>
<evidence type="ECO:0000259" key="4">
    <source>
        <dbReference type="Pfam" id="PF00135"/>
    </source>
</evidence>
<dbReference type="Proteomes" id="UP001220964">
    <property type="component" value="Unassembled WGS sequence"/>
</dbReference>
<organism evidence="5 6">
    <name type="scientific">Psychromarinibacter sediminicola</name>
    <dbReference type="NCBI Taxonomy" id="3033385"/>
    <lineage>
        <taxon>Bacteria</taxon>
        <taxon>Pseudomonadati</taxon>
        <taxon>Pseudomonadota</taxon>
        <taxon>Alphaproteobacteria</taxon>
        <taxon>Rhodobacterales</taxon>
        <taxon>Paracoccaceae</taxon>
        <taxon>Psychromarinibacter</taxon>
    </lineage>
</organism>
<accession>A0AAE3TBI1</accession>
<feature type="domain" description="Carboxylesterase type B" evidence="4">
    <location>
        <begin position="3"/>
        <end position="454"/>
    </location>
</feature>
<dbReference type="GO" id="GO:0016787">
    <property type="term" value="F:hydrolase activity"/>
    <property type="evidence" value="ECO:0007669"/>
    <property type="project" value="UniProtKB-KW"/>
</dbReference>
<dbReference type="InterPro" id="IPR019826">
    <property type="entry name" value="Carboxylesterase_B_AS"/>
</dbReference>
<dbReference type="Gene3D" id="3.40.50.1820">
    <property type="entry name" value="alpha/beta hydrolase"/>
    <property type="match status" value="1"/>
</dbReference>
<dbReference type="EC" id="3.1.1.-" evidence="3"/>
<dbReference type="InterPro" id="IPR050309">
    <property type="entry name" value="Type-B_Carboxylest/Lipase"/>
</dbReference>
<evidence type="ECO:0000256" key="2">
    <source>
        <dbReference type="ARBA" id="ARBA00022801"/>
    </source>
</evidence>
<evidence type="ECO:0000313" key="5">
    <source>
        <dbReference type="EMBL" id="MDF0603054.1"/>
    </source>
</evidence>
<dbReference type="InterPro" id="IPR002018">
    <property type="entry name" value="CarbesteraseB"/>
</dbReference>
<dbReference type="SUPFAM" id="SSF53474">
    <property type="entry name" value="alpha/beta-Hydrolases"/>
    <property type="match status" value="1"/>
</dbReference>
<proteinExistence type="inferred from homology"/>
<dbReference type="PANTHER" id="PTHR11559">
    <property type="entry name" value="CARBOXYLESTERASE"/>
    <property type="match status" value="1"/>
</dbReference>
<protein>
    <recommendedName>
        <fullName evidence="3">Carboxylic ester hydrolase</fullName>
        <ecNumber evidence="3">3.1.1.-</ecNumber>
    </recommendedName>
</protein>
<dbReference type="AlphaFoldDB" id="A0AAE3TBI1"/>
<dbReference type="RefSeq" id="WP_275569177.1">
    <property type="nucleotide sequence ID" value="NZ_JARGYC010000073.1"/>
</dbReference>
<reference evidence="5" key="1">
    <citation type="submission" date="2023-03" db="EMBL/GenBank/DDBJ databases">
        <title>Multiphase analysis and comparison of six strains from genera Psychromarinibacter, Lutimaribacter, and Maritimibacter, including a novel species: Psychromarinibacter sediminicola sp. nov.</title>
        <authorList>
            <person name="Wang Y.-H."/>
            <person name="Ye M.-Q."/>
            <person name="Du Z.-J."/>
        </authorList>
    </citation>
    <scope>NUCLEOTIDE SEQUENCE</scope>
    <source>
        <strain evidence="5">C21-152</strain>
    </source>
</reference>
<dbReference type="EMBL" id="JARGYC010000073">
    <property type="protein sequence ID" value="MDF0603054.1"/>
    <property type="molecule type" value="Genomic_DNA"/>
</dbReference>
<evidence type="ECO:0000256" key="3">
    <source>
        <dbReference type="RuleBase" id="RU361235"/>
    </source>
</evidence>
<dbReference type="InterPro" id="IPR029058">
    <property type="entry name" value="AB_hydrolase_fold"/>
</dbReference>
<gene>
    <name evidence="5" type="ORF">P1J78_20100</name>
</gene>
<keyword evidence="2 3" id="KW-0378">Hydrolase</keyword>
<name>A0AAE3TBI1_9RHOB</name>
<comment type="caution">
    <text evidence="5">The sequence shown here is derived from an EMBL/GenBank/DDBJ whole genome shotgun (WGS) entry which is preliminary data.</text>
</comment>